<protein>
    <submittedName>
        <fullName evidence="1">Uncharacterized protein</fullName>
    </submittedName>
</protein>
<sequence length="192" mass="21089">MSAKRADVAIASHSTRASIEQIRASPTIHGAVVQMLVIPRVPADYNFTALQVMPETAPSELNTAGSYHLSRINQFNDGTKRLQTVEEKRPELPGAMSRFFHCGSRINPFSVRARSGNPTFTSLPATRRHVTGMPGRIMTRQGASFESGCEHFILPVVVVVAMDGTLYDYYDDTEHGTLVTMSLKASLGCLEY</sequence>
<reference evidence="1" key="1">
    <citation type="journal article" date="2023" name="G3 (Bethesda)">
        <title>A reference genome for the long-term kleptoplast-retaining sea slug Elysia crispata morphotype clarki.</title>
        <authorList>
            <person name="Eastman K.E."/>
            <person name="Pendleton A.L."/>
            <person name="Shaikh M.A."/>
            <person name="Suttiyut T."/>
            <person name="Ogas R."/>
            <person name="Tomko P."/>
            <person name="Gavelis G."/>
            <person name="Widhalm J.R."/>
            <person name="Wisecaver J.H."/>
        </authorList>
    </citation>
    <scope>NUCLEOTIDE SEQUENCE</scope>
    <source>
        <strain evidence="1">ECLA1</strain>
    </source>
</reference>
<accession>A0AAE1E2T9</accession>
<evidence type="ECO:0000313" key="2">
    <source>
        <dbReference type="Proteomes" id="UP001283361"/>
    </source>
</evidence>
<evidence type="ECO:0000313" key="1">
    <source>
        <dbReference type="EMBL" id="KAK3792359.1"/>
    </source>
</evidence>
<keyword evidence="2" id="KW-1185">Reference proteome</keyword>
<dbReference type="AlphaFoldDB" id="A0AAE1E2T9"/>
<name>A0AAE1E2T9_9GAST</name>
<dbReference type="EMBL" id="JAWDGP010001377">
    <property type="protein sequence ID" value="KAK3792359.1"/>
    <property type="molecule type" value="Genomic_DNA"/>
</dbReference>
<dbReference type="Proteomes" id="UP001283361">
    <property type="component" value="Unassembled WGS sequence"/>
</dbReference>
<comment type="caution">
    <text evidence="1">The sequence shown here is derived from an EMBL/GenBank/DDBJ whole genome shotgun (WGS) entry which is preliminary data.</text>
</comment>
<proteinExistence type="predicted"/>
<organism evidence="1 2">
    <name type="scientific">Elysia crispata</name>
    <name type="common">lettuce slug</name>
    <dbReference type="NCBI Taxonomy" id="231223"/>
    <lineage>
        <taxon>Eukaryota</taxon>
        <taxon>Metazoa</taxon>
        <taxon>Spiralia</taxon>
        <taxon>Lophotrochozoa</taxon>
        <taxon>Mollusca</taxon>
        <taxon>Gastropoda</taxon>
        <taxon>Heterobranchia</taxon>
        <taxon>Euthyneura</taxon>
        <taxon>Panpulmonata</taxon>
        <taxon>Sacoglossa</taxon>
        <taxon>Placobranchoidea</taxon>
        <taxon>Plakobranchidae</taxon>
        <taxon>Elysia</taxon>
    </lineage>
</organism>
<gene>
    <name evidence="1" type="ORF">RRG08_045903</name>
</gene>